<organism evidence="8 9">
    <name type="scientific">Agromyces rhizosphaerae</name>
    <dbReference type="NCBI Taxonomy" id="88374"/>
    <lineage>
        <taxon>Bacteria</taxon>
        <taxon>Bacillati</taxon>
        <taxon>Actinomycetota</taxon>
        <taxon>Actinomycetes</taxon>
        <taxon>Micrococcales</taxon>
        <taxon>Microbacteriaceae</taxon>
        <taxon>Agromyces</taxon>
    </lineage>
</organism>
<dbReference type="PANTHER" id="PTHR43085:SF1">
    <property type="entry name" value="PSEUDOURIDINE KINASE-RELATED"/>
    <property type="match status" value="1"/>
</dbReference>
<evidence type="ECO:0000256" key="3">
    <source>
        <dbReference type="ARBA" id="ARBA00022741"/>
    </source>
</evidence>
<evidence type="ECO:0000256" key="1">
    <source>
        <dbReference type="ARBA" id="ARBA00010688"/>
    </source>
</evidence>
<dbReference type="PRINTS" id="PR00990">
    <property type="entry name" value="RIBOKINASE"/>
</dbReference>
<keyword evidence="9" id="KW-1185">Reference proteome</keyword>
<evidence type="ECO:0000313" key="9">
    <source>
        <dbReference type="Proteomes" id="UP001144396"/>
    </source>
</evidence>
<dbReference type="InterPro" id="IPR050306">
    <property type="entry name" value="PfkB_Carbo_kinase"/>
</dbReference>
<dbReference type="SUPFAM" id="SSF53613">
    <property type="entry name" value="Ribokinase-like"/>
    <property type="match status" value="1"/>
</dbReference>
<dbReference type="GO" id="GO:0008865">
    <property type="term" value="F:fructokinase activity"/>
    <property type="evidence" value="ECO:0007669"/>
    <property type="project" value="UniProtKB-ARBA"/>
</dbReference>
<proteinExistence type="inferred from homology"/>
<dbReference type="PROSITE" id="PS00584">
    <property type="entry name" value="PFKB_KINASES_2"/>
    <property type="match status" value="1"/>
</dbReference>
<dbReference type="GO" id="GO:0005524">
    <property type="term" value="F:ATP binding"/>
    <property type="evidence" value="ECO:0007669"/>
    <property type="project" value="UniProtKB-KW"/>
</dbReference>
<protein>
    <submittedName>
        <fullName evidence="8">Ribokinase</fullName>
    </submittedName>
</protein>
<dbReference type="PANTHER" id="PTHR43085">
    <property type="entry name" value="HEXOKINASE FAMILY MEMBER"/>
    <property type="match status" value="1"/>
</dbReference>
<keyword evidence="4 6" id="KW-0418">Kinase</keyword>
<dbReference type="GO" id="GO:0006000">
    <property type="term" value="P:fructose metabolic process"/>
    <property type="evidence" value="ECO:0007669"/>
    <property type="project" value="UniProtKB-ARBA"/>
</dbReference>
<evidence type="ECO:0000256" key="5">
    <source>
        <dbReference type="ARBA" id="ARBA00022840"/>
    </source>
</evidence>
<evidence type="ECO:0000259" key="7">
    <source>
        <dbReference type="Pfam" id="PF00294"/>
    </source>
</evidence>
<dbReference type="Proteomes" id="UP001144396">
    <property type="component" value="Unassembled WGS sequence"/>
</dbReference>
<evidence type="ECO:0000256" key="2">
    <source>
        <dbReference type="ARBA" id="ARBA00022679"/>
    </source>
</evidence>
<dbReference type="Gene3D" id="3.40.1190.20">
    <property type="match status" value="1"/>
</dbReference>
<accession>A0A9W6CYR3</accession>
<sequence length="319" mass="31702">MSPEAQVLVVGESIMDVVVDAEGTETDAPGGSPANVALGLARLGVGARLATALAHDAFGEAIAAHLGASGVVIDDASWGLERTAVARATIAADGSATYDFDIAWELPGAPALAGERVLHTGSIAAFLSPGADRVREAVAAAAGRALVTFDPNVRPALLGEPDAVRAEVESLAAACDVVKLSDEDAAWLYPGRAIDVVVAELLGAGAGIVAVTLGGDGAVVANSEASAVVPAVPVEVRDTVGAGDTFMAALIAGLLATDAAPATLDHDALARLGKRAATAASITVGRVGADLPTARELEHALDAATVQECLDAAACTSPW</sequence>
<dbReference type="Pfam" id="PF00294">
    <property type="entry name" value="PfkB"/>
    <property type="match status" value="1"/>
</dbReference>
<dbReference type="EMBL" id="BSDP01000001">
    <property type="protein sequence ID" value="GLI27682.1"/>
    <property type="molecule type" value="Genomic_DNA"/>
</dbReference>
<gene>
    <name evidence="8" type="ORF">ARHIZOSPH14_19240</name>
</gene>
<dbReference type="InterPro" id="IPR002139">
    <property type="entry name" value="Ribo/fructo_kinase"/>
</dbReference>
<dbReference type="InterPro" id="IPR011611">
    <property type="entry name" value="PfkB_dom"/>
</dbReference>
<dbReference type="AlphaFoldDB" id="A0A9W6CYR3"/>
<keyword evidence="5" id="KW-0067">ATP-binding</keyword>
<feature type="domain" description="Carbohydrate kinase PfkB" evidence="7">
    <location>
        <begin position="6"/>
        <end position="292"/>
    </location>
</feature>
<keyword evidence="2 6" id="KW-0808">Transferase</keyword>
<evidence type="ECO:0000313" key="8">
    <source>
        <dbReference type="EMBL" id="GLI27682.1"/>
    </source>
</evidence>
<evidence type="ECO:0000256" key="6">
    <source>
        <dbReference type="RuleBase" id="RU003704"/>
    </source>
</evidence>
<comment type="caution">
    <text evidence="8">The sequence shown here is derived from an EMBL/GenBank/DDBJ whole genome shotgun (WGS) entry which is preliminary data.</text>
</comment>
<dbReference type="InterPro" id="IPR002173">
    <property type="entry name" value="Carboh/pur_kinase_PfkB_CS"/>
</dbReference>
<dbReference type="RefSeq" id="WP_281884429.1">
    <property type="nucleotide sequence ID" value="NZ_BSDP01000001.1"/>
</dbReference>
<keyword evidence="3" id="KW-0547">Nucleotide-binding</keyword>
<dbReference type="InterPro" id="IPR029056">
    <property type="entry name" value="Ribokinase-like"/>
</dbReference>
<evidence type="ECO:0000256" key="4">
    <source>
        <dbReference type="ARBA" id="ARBA00022777"/>
    </source>
</evidence>
<name>A0A9W6CYR3_9MICO</name>
<comment type="similarity">
    <text evidence="1 6">Belongs to the carbohydrate kinase PfkB family.</text>
</comment>
<reference evidence="8" key="1">
    <citation type="submission" date="2022-12" db="EMBL/GenBank/DDBJ databases">
        <title>Reference genome sequencing for broad-spectrum identification of bacterial and archaeal isolates by mass spectrometry.</title>
        <authorList>
            <person name="Sekiguchi Y."/>
            <person name="Tourlousse D.M."/>
        </authorList>
    </citation>
    <scope>NUCLEOTIDE SEQUENCE</scope>
    <source>
        <strain evidence="8">14</strain>
    </source>
</reference>